<dbReference type="Gene3D" id="3.40.50.2300">
    <property type="match status" value="1"/>
</dbReference>
<proteinExistence type="predicted"/>
<dbReference type="GO" id="GO:0004725">
    <property type="term" value="F:protein tyrosine phosphatase activity"/>
    <property type="evidence" value="ECO:0007669"/>
    <property type="project" value="UniProtKB-EC"/>
</dbReference>
<dbReference type="InterPro" id="IPR050438">
    <property type="entry name" value="LMW_PTPase"/>
</dbReference>
<evidence type="ECO:0000259" key="1">
    <source>
        <dbReference type="SMART" id="SM00226"/>
    </source>
</evidence>
<gene>
    <name evidence="2" type="ORF">J2S35_001603</name>
</gene>
<reference evidence="2" key="1">
    <citation type="submission" date="2023-07" db="EMBL/GenBank/DDBJ databases">
        <title>Sequencing the genomes of 1000 actinobacteria strains.</title>
        <authorList>
            <person name="Klenk H.-P."/>
        </authorList>
    </citation>
    <scope>NUCLEOTIDE SEQUENCE</scope>
    <source>
        <strain evidence="2">DSM 13988</strain>
    </source>
</reference>
<name>A0AAE3YIN5_9MICC</name>
<dbReference type="InterPro" id="IPR023485">
    <property type="entry name" value="Ptyr_pPase"/>
</dbReference>
<evidence type="ECO:0000313" key="2">
    <source>
        <dbReference type="EMBL" id="MDR6892663.1"/>
    </source>
</evidence>
<dbReference type="PANTHER" id="PTHR11717">
    <property type="entry name" value="LOW MOLECULAR WEIGHT PROTEIN TYROSINE PHOSPHATASE"/>
    <property type="match status" value="1"/>
</dbReference>
<dbReference type="EMBL" id="JAVDUI010000001">
    <property type="protein sequence ID" value="MDR6892663.1"/>
    <property type="molecule type" value="Genomic_DNA"/>
</dbReference>
<accession>A0AAE3YIN5</accession>
<keyword evidence="2" id="KW-0378">Hydrolase</keyword>
<dbReference type="PANTHER" id="PTHR11717:SF31">
    <property type="entry name" value="LOW MOLECULAR WEIGHT PROTEIN-TYROSINE-PHOSPHATASE ETP-RELATED"/>
    <property type="match status" value="1"/>
</dbReference>
<dbReference type="SUPFAM" id="SSF52788">
    <property type="entry name" value="Phosphotyrosine protein phosphatases I"/>
    <property type="match status" value="1"/>
</dbReference>
<dbReference type="AlphaFoldDB" id="A0AAE3YIN5"/>
<dbReference type="SMART" id="SM00226">
    <property type="entry name" value="LMWPc"/>
    <property type="match status" value="1"/>
</dbReference>
<protein>
    <submittedName>
        <fullName evidence="2">Protein-tyrosine phosphatase</fullName>
        <ecNumber evidence="2">3.1.3.48</ecNumber>
    </submittedName>
</protein>
<organism evidence="2 3">
    <name type="scientific">Falsarthrobacter nasiphocae</name>
    <dbReference type="NCBI Taxonomy" id="189863"/>
    <lineage>
        <taxon>Bacteria</taxon>
        <taxon>Bacillati</taxon>
        <taxon>Actinomycetota</taxon>
        <taxon>Actinomycetes</taxon>
        <taxon>Micrococcales</taxon>
        <taxon>Micrococcaceae</taxon>
        <taxon>Falsarthrobacter</taxon>
    </lineage>
</organism>
<dbReference type="Pfam" id="PF01451">
    <property type="entry name" value="LMWPc"/>
    <property type="match status" value="1"/>
</dbReference>
<dbReference type="RefSeq" id="WP_309852035.1">
    <property type="nucleotide sequence ID" value="NZ_BAAAIU010000043.1"/>
</dbReference>
<sequence>MTDISRPVRILIVCTGNICRSAYAELLLQAELDAMAPGEFEVGSAGTMGLRNKPVNPPLDSYLEKRGIDHTDFESRRMTTPLLEMADVVLGLTTEHRDEVLRRTPSLLKRSFTLREFQAILQGILDGDSSAYEGLSAAERWRTVTQHAARARSRVNAELDSPDIEDPYGREIEMYETAAAEIEEAVATIAGFERAMRGVSAVAAERSEA</sequence>
<dbReference type="EC" id="3.1.3.48" evidence="2"/>
<feature type="domain" description="Phosphotyrosine protein phosphatase I" evidence="1">
    <location>
        <begin position="8"/>
        <end position="192"/>
    </location>
</feature>
<comment type="caution">
    <text evidence="2">The sequence shown here is derived from an EMBL/GenBank/DDBJ whole genome shotgun (WGS) entry which is preliminary data.</text>
</comment>
<dbReference type="InterPro" id="IPR036196">
    <property type="entry name" value="Ptyr_pPase_sf"/>
</dbReference>
<evidence type="ECO:0000313" key="3">
    <source>
        <dbReference type="Proteomes" id="UP001247307"/>
    </source>
</evidence>
<dbReference type="Proteomes" id="UP001247307">
    <property type="component" value="Unassembled WGS sequence"/>
</dbReference>
<keyword evidence="3" id="KW-1185">Reference proteome</keyword>